<name>A0A8S2J4Z6_9BILA</name>
<protein>
    <submittedName>
        <fullName evidence="3">Uncharacterized protein</fullName>
    </submittedName>
</protein>
<dbReference type="Proteomes" id="UP000682733">
    <property type="component" value="Unassembled WGS sequence"/>
</dbReference>
<dbReference type="Proteomes" id="UP000677228">
    <property type="component" value="Unassembled WGS sequence"/>
</dbReference>
<sequence length="400" mass="47059">MICPNTTHYNLFNSNESPQISIPRLTEEKCHSLVVKINKNGIISEQNTCSGYNETTIMMYDMIISDNRNLRMISKKFYFPPVNYYSSFLSKAVVNEINKYPKQIQNNHYQENGHSLLYVNKSPIDKCVSDSKHNDDNDIMYKTESYLKYRDTIEHSQRLILNHSSDDDQNYDEDQTNRFFTRQNNNTIEDNDELERVLSSVDSIHNSLNKCLLLPYDKVFPLQYSSNNSLMGRFGGFTGSEESCDDDDSSVISEINEQNDVRTQMSSLFENRFSDTDDDELDNTRPEQYDQPQVSYHDRDNDNYLKALLKDYSKEDKQNPIKSEKHHYNRYDSGYSSQNFSFYNYIQNETDKEMNKSSFVPSRTKANVCLPKRQYPFKKLTYTRISLEEVMQHLNKFLNN</sequence>
<evidence type="ECO:0000313" key="4">
    <source>
        <dbReference type="Proteomes" id="UP000682733"/>
    </source>
</evidence>
<feature type="region of interest" description="Disordered" evidence="1">
    <location>
        <begin position="273"/>
        <end position="292"/>
    </location>
</feature>
<accession>A0A8S2J4Z6</accession>
<dbReference type="AlphaFoldDB" id="A0A8S2J4Z6"/>
<evidence type="ECO:0000256" key="1">
    <source>
        <dbReference type="SAM" id="MobiDB-lite"/>
    </source>
</evidence>
<dbReference type="EMBL" id="CAJOBA010007069">
    <property type="protein sequence ID" value="CAF3791559.1"/>
    <property type="molecule type" value="Genomic_DNA"/>
</dbReference>
<organism evidence="3 4">
    <name type="scientific">Didymodactylos carnosus</name>
    <dbReference type="NCBI Taxonomy" id="1234261"/>
    <lineage>
        <taxon>Eukaryota</taxon>
        <taxon>Metazoa</taxon>
        <taxon>Spiralia</taxon>
        <taxon>Gnathifera</taxon>
        <taxon>Rotifera</taxon>
        <taxon>Eurotatoria</taxon>
        <taxon>Bdelloidea</taxon>
        <taxon>Philodinida</taxon>
        <taxon>Philodinidae</taxon>
        <taxon>Didymodactylos</taxon>
    </lineage>
</organism>
<dbReference type="EMBL" id="CAJNOK010007059">
    <property type="protein sequence ID" value="CAF1023050.1"/>
    <property type="molecule type" value="Genomic_DNA"/>
</dbReference>
<evidence type="ECO:0000313" key="3">
    <source>
        <dbReference type="EMBL" id="CAF3791559.1"/>
    </source>
</evidence>
<comment type="caution">
    <text evidence="3">The sequence shown here is derived from an EMBL/GenBank/DDBJ whole genome shotgun (WGS) entry which is preliminary data.</text>
</comment>
<evidence type="ECO:0000313" key="2">
    <source>
        <dbReference type="EMBL" id="CAF1023050.1"/>
    </source>
</evidence>
<proteinExistence type="predicted"/>
<gene>
    <name evidence="2" type="ORF">OVA965_LOCUS15600</name>
    <name evidence="3" type="ORF">TMI583_LOCUS15608</name>
</gene>
<reference evidence="3" key="1">
    <citation type="submission" date="2021-02" db="EMBL/GenBank/DDBJ databases">
        <authorList>
            <person name="Nowell W R."/>
        </authorList>
    </citation>
    <scope>NUCLEOTIDE SEQUENCE</scope>
</reference>